<dbReference type="Proteomes" id="UP000676409">
    <property type="component" value="Plasmid unnamed"/>
</dbReference>
<dbReference type="AlphaFoldDB" id="A0A975G4F0"/>
<dbReference type="EMBL" id="CP073079">
    <property type="protein sequence ID" value="QUD90935.1"/>
    <property type="molecule type" value="Genomic_DNA"/>
</dbReference>
<protein>
    <submittedName>
        <fullName evidence="1">Uncharacterized protein</fullName>
    </submittedName>
</protein>
<evidence type="ECO:0000313" key="2">
    <source>
        <dbReference type="Proteomes" id="UP000676409"/>
    </source>
</evidence>
<evidence type="ECO:0000313" key="1">
    <source>
        <dbReference type="EMBL" id="QUD90935.1"/>
    </source>
</evidence>
<proteinExistence type="predicted"/>
<reference evidence="1" key="1">
    <citation type="submission" date="2021-04" db="EMBL/GenBank/DDBJ databases">
        <title>The complete genome sequence of Caulobacter sp. S6.</title>
        <authorList>
            <person name="Tang Y."/>
            <person name="Ouyang W."/>
            <person name="Liu Q."/>
            <person name="Huang B."/>
            <person name="Guo Z."/>
            <person name="Lei P."/>
        </authorList>
    </citation>
    <scope>NUCLEOTIDE SEQUENCE</scope>
    <source>
        <strain evidence="1">S6</strain>
        <plasmid evidence="1">unnamed</plasmid>
    </source>
</reference>
<organism evidence="1 2">
    <name type="scientific">Phenylobacterium montanum</name>
    <dbReference type="NCBI Taxonomy" id="2823693"/>
    <lineage>
        <taxon>Bacteria</taxon>
        <taxon>Pseudomonadati</taxon>
        <taxon>Pseudomonadota</taxon>
        <taxon>Alphaproteobacteria</taxon>
        <taxon>Caulobacterales</taxon>
        <taxon>Caulobacteraceae</taxon>
        <taxon>Phenylobacterium</taxon>
    </lineage>
</organism>
<keyword evidence="1" id="KW-0614">Plasmid</keyword>
<keyword evidence="2" id="KW-1185">Reference proteome</keyword>
<gene>
    <name evidence="1" type="ORF">KCG34_25595</name>
</gene>
<accession>A0A975G4F0</accession>
<geneLocation type="plasmid" evidence="1 2">
    <name>unnamed</name>
</geneLocation>
<sequence length="111" mass="11603">MTSRSCKLGLVLPVGLHEQMAAVAGGSATGPPPRGAIQDLYARAFTALLEDLDAGQPVVFAAVRGAKARVTLRLPDALCARIRARLEPLNLKLTDFACAAVQRTLSPHDGG</sequence>
<dbReference type="KEGG" id="caul:KCG34_25595"/>
<name>A0A975G4F0_9CAUL</name>
<dbReference type="RefSeq" id="WP_211940981.1">
    <property type="nucleotide sequence ID" value="NZ_CP073079.1"/>
</dbReference>